<feature type="coiled-coil region" evidence="12">
    <location>
        <begin position="893"/>
        <end position="955"/>
    </location>
</feature>
<dbReference type="InterPro" id="IPR019499">
    <property type="entry name" value="Val-tRNA_synth_tRNA-bd"/>
</dbReference>
<evidence type="ECO:0000259" key="13">
    <source>
        <dbReference type="Pfam" id="PF00133"/>
    </source>
</evidence>
<evidence type="ECO:0000256" key="12">
    <source>
        <dbReference type="HAMAP-Rule" id="MF_02004"/>
    </source>
</evidence>
<evidence type="ECO:0000256" key="8">
    <source>
        <dbReference type="ARBA" id="ARBA00023054"/>
    </source>
</evidence>
<dbReference type="HAMAP" id="MF_02004">
    <property type="entry name" value="Val_tRNA_synth_type1"/>
    <property type="match status" value="1"/>
</dbReference>
<feature type="domain" description="Methionyl/Valyl/Leucyl/Isoleucyl-tRNA synthetase anticodon-binding" evidence="14">
    <location>
        <begin position="683"/>
        <end position="832"/>
    </location>
</feature>
<comment type="caution">
    <text evidence="16">The sequence shown here is derived from an EMBL/GenBank/DDBJ whole genome shotgun (WGS) entry which is preliminary data.</text>
</comment>
<dbReference type="AlphaFoldDB" id="A0A0W7Z0P6"/>
<dbReference type="NCBIfam" id="TIGR00422">
    <property type="entry name" value="valS"/>
    <property type="match status" value="1"/>
</dbReference>
<dbReference type="RefSeq" id="WP_058879718.1">
    <property type="nucleotide sequence ID" value="NZ_LPXH01000025.1"/>
</dbReference>
<dbReference type="Pfam" id="PF08264">
    <property type="entry name" value="Anticodon_1"/>
    <property type="match status" value="1"/>
</dbReference>
<dbReference type="InterPro" id="IPR010978">
    <property type="entry name" value="tRNA-bd_arm"/>
</dbReference>
<sequence length="960" mass="107622">MSESIAQPGLNSLSKSFEPAALEAHWGPEWEKRGYGAAGVRGTGKPDASQPAFAIQLPPPNVTGTLHMGHAFNQTIMDSLTRYHRMKGYNTAWIPGTDHAGIATQIVVERQLQTQGVSRYDLGRDEFVKKIWEWKEKSGNTITTQMRRMGDTVDWSREYFTMDDKLSKVVTETFVRLYQQGLIYRGKRLVNWDPVLQSAVSDLEVESQEKDGSLWHIAYPLTDGSGQLVVATTRPETMLGDVAVMVHPEDERYKHLIGKTVTLPLVGREIPVIADEYVDKEFGTGVVKVTPAHDQNDYQVGLRHNLPMICVLDLTAKINHEAPEKYRGMDRFVARKAIVADLEELGLLVEIKKHKLMVPICDRTGQVIEPMLTDQWFMAMNKVGEGDATGKSIAQKAIDAVANGDVKFVPENWVNTYNQWMNNIQDWCISRQLWWGHQIPAWYDEEGNVYVARNEAEAQAQAPGKQLRRDADVLDTWYSSALVPFSTMGWPNQTDAADDDFNLYLPSSVLVTGYDIIFFWVARMIMMTTHFTGRVPFKHVYIHGLVRDAQGKKMSKSEGNVLDPVDLIDGIALEPLLEKRTTGLRKPETAPQVRKNTQKEFPEGIPAYGADALRFTFAALASLGRSINFDSKRCEGYRNFCNKLWNASRFVLMNCEGYDCGLLPHDKSACGTEKAYMQFSQPDRWIVSQLQKVEAEIAKGFAEYRLDNVANTIYDFVWNEFCDWYLEIAKVQIQNGNEAQQRATRHTLIRVLETILRLAHPIIPFVTEELWQKVAPVAGREGASIAVAAYPEAQPEKIDEASIAYVERIKAMVDSCRTLRGEMGVSPAQRLPLLVMGDNAEAAEFLRANAAVLKNLAKLSDVKVFEDEAAWQAEAQSAPVSVVGDARLALFVEIDVEAEKARLTKEAKRLEGEIAKANGKLSNEAFCAKAPAAVLEQEKKRVADFGATLARIQEQLARLG</sequence>
<dbReference type="InterPro" id="IPR009008">
    <property type="entry name" value="Val/Leu/Ile-tRNA-synth_edit"/>
</dbReference>
<dbReference type="InterPro" id="IPR002300">
    <property type="entry name" value="aa-tRNA-synth_Ia"/>
</dbReference>
<dbReference type="FunFam" id="3.40.50.620:FF:000032">
    <property type="entry name" value="Valine--tRNA ligase"/>
    <property type="match status" value="1"/>
</dbReference>
<accession>A0A0W7Z0P6</accession>
<dbReference type="InterPro" id="IPR037118">
    <property type="entry name" value="Val-tRNA_synth_C_sf"/>
</dbReference>
<dbReference type="GO" id="GO:0006438">
    <property type="term" value="P:valyl-tRNA aminoacylation"/>
    <property type="evidence" value="ECO:0007669"/>
    <property type="project" value="UniProtKB-UniRule"/>
</dbReference>
<evidence type="ECO:0000256" key="6">
    <source>
        <dbReference type="ARBA" id="ARBA00022840"/>
    </source>
</evidence>
<comment type="domain">
    <text evidence="12">ValRS has two distinct active sites: one for aminoacylation and one for editing. The misactivated threonine is translocated from the active site to the editing site.</text>
</comment>
<dbReference type="InterPro" id="IPR009080">
    <property type="entry name" value="tRNAsynth_Ia_anticodon-bd"/>
</dbReference>
<dbReference type="EC" id="6.1.1.9" evidence="12"/>
<keyword evidence="5 12" id="KW-0547">Nucleotide-binding</keyword>
<dbReference type="InterPro" id="IPR001412">
    <property type="entry name" value="aa-tRNA-synth_I_CS"/>
</dbReference>
<evidence type="ECO:0000259" key="15">
    <source>
        <dbReference type="Pfam" id="PF10458"/>
    </source>
</evidence>
<dbReference type="SUPFAM" id="SSF47323">
    <property type="entry name" value="Anticodon-binding domain of a subclass of class I aminoacyl-tRNA synthetases"/>
    <property type="match status" value="1"/>
</dbReference>
<dbReference type="EMBL" id="LPXH01000025">
    <property type="protein sequence ID" value="KUF40913.1"/>
    <property type="molecule type" value="Genomic_DNA"/>
</dbReference>
<dbReference type="PROSITE" id="PS00178">
    <property type="entry name" value="AA_TRNA_LIGASE_I"/>
    <property type="match status" value="1"/>
</dbReference>
<evidence type="ECO:0000256" key="4">
    <source>
        <dbReference type="ARBA" id="ARBA00022598"/>
    </source>
</evidence>
<evidence type="ECO:0000256" key="1">
    <source>
        <dbReference type="ARBA" id="ARBA00004496"/>
    </source>
</evidence>
<dbReference type="SUPFAM" id="SSF50677">
    <property type="entry name" value="ValRS/IleRS/LeuRS editing domain"/>
    <property type="match status" value="1"/>
</dbReference>
<feature type="short sequence motif" description="'KMSKS' region" evidence="12">
    <location>
        <begin position="553"/>
        <end position="557"/>
    </location>
</feature>
<comment type="domain">
    <text evidence="12">The C-terminal coiled-coil domain is crucial for aminoacylation activity.</text>
</comment>
<evidence type="ECO:0000256" key="7">
    <source>
        <dbReference type="ARBA" id="ARBA00022917"/>
    </source>
</evidence>
<comment type="subunit">
    <text evidence="2 12">Monomer.</text>
</comment>
<reference evidence="16 17" key="1">
    <citation type="submission" date="2015-12" db="EMBL/GenBank/DDBJ databases">
        <title>Complete genome sequence of a multi-drug resistant strain Acidovorax sp. 12322-1.</title>
        <authorList>
            <person name="Ming D."/>
            <person name="Wang M."/>
            <person name="Hu S."/>
            <person name="Zhou Y."/>
            <person name="Jiang T."/>
        </authorList>
    </citation>
    <scope>NUCLEOTIDE SEQUENCE [LARGE SCALE GENOMIC DNA]</scope>
    <source>
        <strain evidence="16 17">12322-1</strain>
    </source>
</reference>
<evidence type="ECO:0000256" key="5">
    <source>
        <dbReference type="ARBA" id="ARBA00022741"/>
    </source>
</evidence>
<dbReference type="FunFam" id="1.10.730.10:FF:000009">
    <property type="entry name" value="Valine--tRNA ligase, mitochondrial"/>
    <property type="match status" value="1"/>
</dbReference>
<gene>
    <name evidence="12" type="primary">valS</name>
    <name evidence="16" type="ORF">AS359_08705</name>
</gene>
<comment type="catalytic activity">
    <reaction evidence="10 12">
        <text>tRNA(Val) + L-valine + ATP = L-valyl-tRNA(Val) + AMP + diphosphate</text>
        <dbReference type="Rhea" id="RHEA:10704"/>
        <dbReference type="Rhea" id="RHEA-COMP:9672"/>
        <dbReference type="Rhea" id="RHEA-COMP:9708"/>
        <dbReference type="ChEBI" id="CHEBI:30616"/>
        <dbReference type="ChEBI" id="CHEBI:33019"/>
        <dbReference type="ChEBI" id="CHEBI:57762"/>
        <dbReference type="ChEBI" id="CHEBI:78442"/>
        <dbReference type="ChEBI" id="CHEBI:78537"/>
        <dbReference type="ChEBI" id="CHEBI:456215"/>
        <dbReference type="EC" id="6.1.1.9"/>
    </reaction>
</comment>
<dbReference type="Gene3D" id="1.10.287.380">
    <property type="entry name" value="Valyl-tRNA synthetase, C-terminal domain"/>
    <property type="match status" value="1"/>
</dbReference>
<dbReference type="SUPFAM" id="SSF52374">
    <property type="entry name" value="Nucleotidylyl transferase"/>
    <property type="match status" value="1"/>
</dbReference>
<dbReference type="GO" id="GO:0004832">
    <property type="term" value="F:valine-tRNA ligase activity"/>
    <property type="evidence" value="ECO:0007669"/>
    <property type="project" value="UniProtKB-UniRule"/>
</dbReference>
<dbReference type="PRINTS" id="PR00986">
    <property type="entry name" value="TRNASYNTHVAL"/>
</dbReference>
<evidence type="ECO:0000256" key="9">
    <source>
        <dbReference type="ARBA" id="ARBA00023146"/>
    </source>
</evidence>
<dbReference type="Proteomes" id="UP000053300">
    <property type="component" value="Unassembled WGS sequence"/>
</dbReference>
<evidence type="ECO:0000259" key="14">
    <source>
        <dbReference type="Pfam" id="PF08264"/>
    </source>
</evidence>
<protein>
    <recommendedName>
        <fullName evidence="12">Valine--tRNA ligase</fullName>
        <ecNumber evidence="12">6.1.1.9</ecNumber>
    </recommendedName>
    <alternativeName>
        <fullName evidence="12">Valyl-tRNA synthetase</fullName>
        <shortName evidence="12">ValRS</shortName>
    </alternativeName>
</protein>
<dbReference type="InterPro" id="IPR033705">
    <property type="entry name" value="Anticodon_Ia_Val"/>
</dbReference>
<evidence type="ECO:0000256" key="10">
    <source>
        <dbReference type="ARBA" id="ARBA00047552"/>
    </source>
</evidence>
<keyword evidence="7 12" id="KW-0648">Protein biosynthesis</keyword>
<feature type="binding site" evidence="12">
    <location>
        <position position="556"/>
    </location>
    <ligand>
        <name>ATP</name>
        <dbReference type="ChEBI" id="CHEBI:30616"/>
    </ligand>
</feature>
<dbReference type="GO" id="GO:0005524">
    <property type="term" value="F:ATP binding"/>
    <property type="evidence" value="ECO:0007669"/>
    <property type="project" value="UniProtKB-UniRule"/>
</dbReference>
<keyword evidence="6 12" id="KW-0067">ATP-binding</keyword>
<dbReference type="InterPro" id="IPR002303">
    <property type="entry name" value="Valyl-tRNA_ligase"/>
</dbReference>
<dbReference type="GO" id="GO:0005829">
    <property type="term" value="C:cytosol"/>
    <property type="evidence" value="ECO:0007669"/>
    <property type="project" value="TreeGrafter"/>
</dbReference>
<comment type="subcellular location">
    <subcellularLocation>
        <location evidence="1 12">Cytoplasm</location>
    </subcellularLocation>
</comment>
<dbReference type="NCBIfam" id="NF004349">
    <property type="entry name" value="PRK05729.1"/>
    <property type="match status" value="1"/>
</dbReference>
<keyword evidence="8 12" id="KW-0175">Coiled coil</keyword>
<dbReference type="FunFam" id="1.10.287.380:FF:000001">
    <property type="entry name" value="Valine--tRNA ligase"/>
    <property type="match status" value="1"/>
</dbReference>
<feature type="short sequence motif" description="'HIGH' region" evidence="12">
    <location>
        <begin position="60"/>
        <end position="70"/>
    </location>
</feature>
<evidence type="ECO:0000313" key="17">
    <source>
        <dbReference type="Proteomes" id="UP000053300"/>
    </source>
</evidence>
<feature type="domain" description="Aminoacyl-tRNA synthetase class Ia" evidence="13">
    <location>
        <begin position="47"/>
        <end position="630"/>
    </location>
</feature>
<dbReference type="InterPro" id="IPR013155">
    <property type="entry name" value="M/V/L/I-tRNA-synth_anticd-bd"/>
</dbReference>
<keyword evidence="4 12" id="KW-0436">Ligase</keyword>
<dbReference type="FunFam" id="3.90.740.10:FF:000005">
    <property type="entry name" value="Valine--tRNA ligase, mitochondrial"/>
    <property type="match status" value="1"/>
</dbReference>
<comment type="similarity">
    <text evidence="11 12">Belongs to the class-I aminoacyl-tRNA synthetase family. ValS type 1 subfamily.</text>
</comment>
<keyword evidence="9 12" id="KW-0030">Aminoacyl-tRNA synthetase</keyword>
<name>A0A0W7Z0P6_9BURK</name>
<evidence type="ECO:0000313" key="16">
    <source>
        <dbReference type="EMBL" id="KUF40913.1"/>
    </source>
</evidence>
<proteinExistence type="inferred from homology"/>
<dbReference type="PANTHER" id="PTHR11946:SF93">
    <property type="entry name" value="VALINE--TRNA LIGASE, CHLOROPLASTIC_MITOCHONDRIAL 2"/>
    <property type="match status" value="1"/>
</dbReference>
<dbReference type="SUPFAM" id="SSF46589">
    <property type="entry name" value="tRNA-binding arm"/>
    <property type="match status" value="1"/>
</dbReference>
<dbReference type="InterPro" id="IPR014729">
    <property type="entry name" value="Rossmann-like_a/b/a_fold"/>
</dbReference>
<keyword evidence="17" id="KW-1185">Reference proteome</keyword>
<dbReference type="GO" id="GO:0002161">
    <property type="term" value="F:aminoacyl-tRNA deacylase activity"/>
    <property type="evidence" value="ECO:0007669"/>
    <property type="project" value="InterPro"/>
</dbReference>
<evidence type="ECO:0000256" key="3">
    <source>
        <dbReference type="ARBA" id="ARBA00022490"/>
    </source>
</evidence>
<dbReference type="STRING" id="225992.B5M06_10130"/>
<dbReference type="Pfam" id="PF00133">
    <property type="entry name" value="tRNA-synt_1"/>
    <property type="match status" value="1"/>
</dbReference>
<dbReference type="PANTHER" id="PTHR11946">
    <property type="entry name" value="VALYL-TRNA SYNTHETASES"/>
    <property type="match status" value="1"/>
</dbReference>
<feature type="domain" description="Valyl-tRNA synthetase tRNA-binding arm" evidence="15">
    <location>
        <begin position="895"/>
        <end position="960"/>
    </location>
</feature>
<dbReference type="Gene3D" id="1.10.730.10">
    <property type="entry name" value="Isoleucyl-tRNA Synthetase, Domain 1"/>
    <property type="match status" value="1"/>
</dbReference>
<dbReference type="Pfam" id="PF10458">
    <property type="entry name" value="Val_tRNA-synt_C"/>
    <property type="match status" value="1"/>
</dbReference>
<dbReference type="CDD" id="cd07962">
    <property type="entry name" value="Anticodon_Ia_Val"/>
    <property type="match status" value="1"/>
</dbReference>
<dbReference type="FunFam" id="3.40.50.620:FF:000078">
    <property type="entry name" value="Valine--tRNA ligase, mitochondrial"/>
    <property type="match status" value="1"/>
</dbReference>
<comment type="function">
    <text evidence="12">Catalyzes the attachment of valine to tRNA(Val). As ValRS can inadvertently accommodate and process structurally similar amino acids such as threonine, to avoid such errors, it has a 'posttransfer' editing activity that hydrolyzes mischarged Thr-tRNA(Val) in a tRNA-dependent manner.</text>
</comment>
<evidence type="ECO:0000256" key="2">
    <source>
        <dbReference type="ARBA" id="ARBA00011245"/>
    </source>
</evidence>
<evidence type="ECO:0000256" key="11">
    <source>
        <dbReference type="ARBA" id="ARBA00060830"/>
    </source>
</evidence>
<keyword evidence="3 12" id="KW-0963">Cytoplasm</keyword>
<organism evidence="16 17">
    <name type="scientific">Comamonas kerstersii</name>
    <dbReference type="NCBI Taxonomy" id="225992"/>
    <lineage>
        <taxon>Bacteria</taxon>
        <taxon>Pseudomonadati</taxon>
        <taxon>Pseudomonadota</taxon>
        <taxon>Betaproteobacteria</taxon>
        <taxon>Burkholderiales</taxon>
        <taxon>Comamonadaceae</taxon>
        <taxon>Comamonas</taxon>
    </lineage>
</organism>
<dbReference type="Gene3D" id="3.90.740.10">
    <property type="entry name" value="Valyl/Leucyl/Isoleucyl-tRNA synthetase, editing domain"/>
    <property type="match status" value="1"/>
</dbReference>
<dbReference type="Gene3D" id="3.40.50.620">
    <property type="entry name" value="HUPs"/>
    <property type="match status" value="2"/>
</dbReference>
<dbReference type="CDD" id="cd00817">
    <property type="entry name" value="ValRS_core"/>
    <property type="match status" value="1"/>
</dbReference>